<dbReference type="AlphaFoldDB" id="A0A1M7H3B4"/>
<feature type="transmembrane region" description="Helical" evidence="5">
    <location>
        <begin position="65"/>
        <end position="91"/>
    </location>
</feature>
<keyword evidence="8" id="KW-1185">Reference proteome</keyword>
<keyword evidence="5" id="KW-0813">Transport</keyword>
<dbReference type="Gene3D" id="1.10.3720.10">
    <property type="entry name" value="MetI-like"/>
    <property type="match status" value="1"/>
</dbReference>
<dbReference type="RefSeq" id="WP_079553124.1">
    <property type="nucleotide sequence ID" value="NZ_LT670847.1"/>
</dbReference>
<dbReference type="InterPro" id="IPR000515">
    <property type="entry name" value="MetI-like"/>
</dbReference>
<feature type="transmembrane region" description="Helical" evidence="5">
    <location>
        <begin position="169"/>
        <end position="190"/>
    </location>
</feature>
<feature type="transmembrane region" description="Helical" evidence="5">
    <location>
        <begin position="112"/>
        <end position="131"/>
    </location>
</feature>
<sequence>MTPPRKLQGTQPLRQFRDRLATTVIVVGAVAVLAAILAIGVFLVWQSLPVLFIPLETTVAKLSVLAWGTLKAALATLLFAIPVALCAAVYTALYLPARWRLRIKPALEMMEAVPGVVVGFIAGVILAPWVGQHLASALALLVWPPASALLAGLLWQALAPQRLPFSQAWLWLIPWLLAMGWLALWAAPLIEHQLLGADLRHVLETRLGVDYATRNALIVGMAMGFAVVPGIYALADDALAEVPASLMEGAQALGADRWQTLWRVALPAAGPGIFSAVLIGAGRAVGETMIVLMASSNAALISANPLEGMRTIAAAVAIELPEAAPMSATYHLLIFAALVLFLFTFLVNTLAEVVRLRLRTRLQRLGGGV</sequence>
<feature type="transmembrane region" description="Helical" evidence="5">
    <location>
        <begin position="137"/>
        <end position="157"/>
    </location>
</feature>
<dbReference type="CDD" id="cd06261">
    <property type="entry name" value="TM_PBP2"/>
    <property type="match status" value="1"/>
</dbReference>
<feature type="transmembrane region" description="Helical" evidence="5">
    <location>
        <begin position="330"/>
        <end position="354"/>
    </location>
</feature>
<evidence type="ECO:0000256" key="2">
    <source>
        <dbReference type="ARBA" id="ARBA00022692"/>
    </source>
</evidence>
<dbReference type="OrthoDB" id="9785113at2"/>
<dbReference type="SUPFAM" id="SSF161098">
    <property type="entry name" value="MetI-like"/>
    <property type="match status" value="1"/>
</dbReference>
<dbReference type="Pfam" id="PF00528">
    <property type="entry name" value="BPD_transp_1"/>
    <property type="match status" value="1"/>
</dbReference>
<gene>
    <name evidence="7" type="ORF">SAMN05878437_1875</name>
</gene>
<evidence type="ECO:0000256" key="5">
    <source>
        <dbReference type="RuleBase" id="RU363032"/>
    </source>
</evidence>
<evidence type="ECO:0000259" key="6">
    <source>
        <dbReference type="PROSITE" id="PS50928"/>
    </source>
</evidence>
<dbReference type="InParanoid" id="A0A1M7H3B4"/>
<evidence type="ECO:0000313" key="7">
    <source>
        <dbReference type="EMBL" id="SHM23011.1"/>
    </source>
</evidence>
<feature type="transmembrane region" description="Helical" evidence="5">
    <location>
        <begin position="20"/>
        <end position="45"/>
    </location>
</feature>
<dbReference type="Proteomes" id="UP000190911">
    <property type="component" value="Chromosome I"/>
</dbReference>
<feature type="transmembrane region" description="Helical" evidence="5">
    <location>
        <begin position="216"/>
        <end position="235"/>
    </location>
</feature>
<reference evidence="7 8" key="1">
    <citation type="submission" date="2016-11" db="EMBL/GenBank/DDBJ databases">
        <authorList>
            <person name="Jaros S."/>
            <person name="Januszkiewicz K."/>
            <person name="Wedrychowicz H."/>
        </authorList>
    </citation>
    <scope>NUCLEOTIDE SEQUENCE [LARGE SCALE GENOMIC DNA]</scope>
    <source>
        <strain evidence="7 8">ACAM 12</strain>
    </source>
</reference>
<organism evidence="7 8">
    <name type="scientific">Vreelandella subglaciescola</name>
    <dbReference type="NCBI Taxonomy" id="29571"/>
    <lineage>
        <taxon>Bacteria</taxon>
        <taxon>Pseudomonadati</taxon>
        <taxon>Pseudomonadota</taxon>
        <taxon>Gammaproteobacteria</taxon>
        <taxon>Oceanospirillales</taxon>
        <taxon>Halomonadaceae</taxon>
        <taxon>Vreelandella</taxon>
    </lineage>
</organism>
<feature type="domain" description="ABC transmembrane type-1" evidence="6">
    <location>
        <begin position="66"/>
        <end position="351"/>
    </location>
</feature>
<dbReference type="STRING" id="29571.SAMN05878437_1875"/>
<proteinExistence type="inferred from homology"/>
<dbReference type="EMBL" id="LT670847">
    <property type="protein sequence ID" value="SHM23011.1"/>
    <property type="molecule type" value="Genomic_DNA"/>
</dbReference>
<name>A0A1M7H3B4_9GAMM</name>
<dbReference type="PANTHER" id="PTHR42727:SF1">
    <property type="entry name" value="PHOSPHATE TRANSPORT SYSTEM PERMEASE"/>
    <property type="match status" value="1"/>
</dbReference>
<dbReference type="GO" id="GO:0005886">
    <property type="term" value="C:plasma membrane"/>
    <property type="evidence" value="ECO:0007669"/>
    <property type="project" value="UniProtKB-SubCell"/>
</dbReference>
<dbReference type="GO" id="GO:0055085">
    <property type="term" value="P:transmembrane transport"/>
    <property type="evidence" value="ECO:0007669"/>
    <property type="project" value="InterPro"/>
</dbReference>
<feature type="transmembrane region" description="Helical" evidence="5">
    <location>
        <begin position="264"/>
        <end position="285"/>
    </location>
</feature>
<evidence type="ECO:0000256" key="1">
    <source>
        <dbReference type="ARBA" id="ARBA00004651"/>
    </source>
</evidence>
<evidence type="ECO:0000256" key="3">
    <source>
        <dbReference type="ARBA" id="ARBA00022989"/>
    </source>
</evidence>
<dbReference type="PROSITE" id="PS50928">
    <property type="entry name" value="ABC_TM1"/>
    <property type="match status" value="1"/>
</dbReference>
<evidence type="ECO:0000256" key="4">
    <source>
        <dbReference type="ARBA" id="ARBA00023136"/>
    </source>
</evidence>
<comment type="similarity">
    <text evidence="5">Belongs to the binding-protein-dependent transport system permease family.</text>
</comment>
<evidence type="ECO:0000313" key="8">
    <source>
        <dbReference type="Proteomes" id="UP000190911"/>
    </source>
</evidence>
<comment type="subcellular location">
    <subcellularLocation>
        <location evidence="1 5">Cell membrane</location>
        <topology evidence="1 5">Multi-pass membrane protein</topology>
    </subcellularLocation>
</comment>
<accession>A0A1M7H3B4</accession>
<keyword evidence="2 5" id="KW-0812">Transmembrane</keyword>
<dbReference type="InterPro" id="IPR035906">
    <property type="entry name" value="MetI-like_sf"/>
</dbReference>
<keyword evidence="4 5" id="KW-0472">Membrane</keyword>
<keyword evidence="3 5" id="KW-1133">Transmembrane helix</keyword>
<protein>
    <submittedName>
        <fullName evidence="7">Phosphate transport system permease protein</fullName>
    </submittedName>
</protein>
<dbReference type="PANTHER" id="PTHR42727">
    <property type="entry name" value="PHOSPHATE TRANSPORT SYSTEM PERMEASE PROTEIN"/>
    <property type="match status" value="1"/>
</dbReference>